<dbReference type="EMBL" id="LNGC01000025">
    <property type="protein sequence ID" value="KYC52384.1"/>
    <property type="molecule type" value="Genomic_DNA"/>
</dbReference>
<feature type="active site" evidence="1">
    <location>
        <position position="18"/>
    </location>
</feature>
<dbReference type="InterPro" id="IPR001792">
    <property type="entry name" value="Acylphosphatase-like_dom"/>
</dbReference>
<comment type="caution">
    <text evidence="4">The sequence shown here is derived from an EMBL/GenBank/DDBJ whole genome shotgun (WGS) entry which is preliminary data.</text>
</comment>
<gene>
    <name evidence="4" type="primary">acyP_2</name>
    <name evidence="4" type="ORF">AMQ22_00842</name>
</gene>
<dbReference type="PANTHER" id="PTHR47268">
    <property type="entry name" value="ACYLPHOSPHATASE"/>
    <property type="match status" value="1"/>
</dbReference>
<evidence type="ECO:0000259" key="3">
    <source>
        <dbReference type="PROSITE" id="PS51160"/>
    </source>
</evidence>
<organism evidence="4 5">
    <name type="scientific">Candidatus Methanofastidiosum methylothiophilum</name>
    <dbReference type="NCBI Taxonomy" id="1705564"/>
    <lineage>
        <taxon>Archaea</taxon>
        <taxon>Methanobacteriati</taxon>
        <taxon>Methanobacteriota</taxon>
        <taxon>Stenosarchaea group</taxon>
        <taxon>Candidatus Methanofastidiosia</taxon>
        <taxon>Candidatus Methanofastidiosales</taxon>
        <taxon>Candidatus Methanofastidiosaceae</taxon>
        <taxon>Candidatus Methanofastidiosum</taxon>
    </lineage>
</organism>
<dbReference type="PANTHER" id="PTHR47268:SF4">
    <property type="entry name" value="ACYLPHOSPHATASE"/>
    <property type="match status" value="1"/>
</dbReference>
<dbReference type="EC" id="3.6.1.7" evidence="1"/>
<dbReference type="Gene3D" id="3.30.70.100">
    <property type="match status" value="1"/>
</dbReference>
<feature type="domain" description="Acylphosphatase-like" evidence="3">
    <location>
        <begin position="3"/>
        <end position="89"/>
    </location>
</feature>
<evidence type="ECO:0000256" key="2">
    <source>
        <dbReference type="RuleBase" id="RU004168"/>
    </source>
</evidence>
<dbReference type="InterPro" id="IPR020456">
    <property type="entry name" value="Acylphosphatase"/>
</dbReference>
<dbReference type="Proteomes" id="UP000075398">
    <property type="component" value="Unassembled WGS sequence"/>
</dbReference>
<dbReference type="Pfam" id="PF00708">
    <property type="entry name" value="Acylphosphatase"/>
    <property type="match status" value="1"/>
</dbReference>
<name>A0A150J5X9_9EURY</name>
<dbReference type="InterPro" id="IPR036046">
    <property type="entry name" value="Acylphosphatase-like_dom_sf"/>
</dbReference>
<evidence type="ECO:0000313" key="5">
    <source>
        <dbReference type="Proteomes" id="UP000075398"/>
    </source>
</evidence>
<sequence length="89" mass="10246">MKRARIYVSGLVQGVFYRANAQKEAQRLKVTGYIKNLSDGRVEAVIEGEDLCVNKMIQWCEVGPKYARVDKVEVISEQYKGEFKDFLIK</sequence>
<comment type="similarity">
    <text evidence="2">Belongs to the acylphosphatase family.</text>
</comment>
<dbReference type="PROSITE" id="PS51160">
    <property type="entry name" value="ACYLPHOSPHATASE_3"/>
    <property type="match status" value="1"/>
</dbReference>
<proteinExistence type="inferred from homology"/>
<dbReference type="GO" id="GO:0003998">
    <property type="term" value="F:acylphosphatase activity"/>
    <property type="evidence" value="ECO:0007669"/>
    <property type="project" value="UniProtKB-EC"/>
</dbReference>
<comment type="catalytic activity">
    <reaction evidence="1">
        <text>an acyl phosphate + H2O = a carboxylate + phosphate + H(+)</text>
        <dbReference type="Rhea" id="RHEA:14965"/>
        <dbReference type="ChEBI" id="CHEBI:15377"/>
        <dbReference type="ChEBI" id="CHEBI:15378"/>
        <dbReference type="ChEBI" id="CHEBI:29067"/>
        <dbReference type="ChEBI" id="CHEBI:43474"/>
        <dbReference type="ChEBI" id="CHEBI:59918"/>
        <dbReference type="EC" id="3.6.1.7"/>
    </reaction>
</comment>
<dbReference type="AlphaFoldDB" id="A0A150J5X9"/>
<keyword evidence="1 4" id="KW-0378">Hydrolase</keyword>
<evidence type="ECO:0000256" key="1">
    <source>
        <dbReference type="PROSITE-ProRule" id="PRU00520"/>
    </source>
</evidence>
<protein>
    <recommendedName>
        <fullName evidence="1">acylphosphatase</fullName>
        <ecNumber evidence="1">3.6.1.7</ecNumber>
    </recommendedName>
</protein>
<dbReference type="SUPFAM" id="SSF54975">
    <property type="entry name" value="Acylphosphatase/BLUF domain-like"/>
    <property type="match status" value="1"/>
</dbReference>
<reference evidence="4 5" key="1">
    <citation type="journal article" date="2016" name="ISME J.">
        <title>Chasing the elusive Euryarchaeota class WSA2: genomes reveal a uniquely fastidious methyl-reducing methanogen.</title>
        <authorList>
            <person name="Nobu M.K."/>
            <person name="Narihiro T."/>
            <person name="Kuroda K."/>
            <person name="Mei R."/>
            <person name="Liu W.T."/>
        </authorList>
    </citation>
    <scope>NUCLEOTIDE SEQUENCE [LARGE SCALE GENOMIC DNA]</scope>
    <source>
        <strain evidence="4">U1lsi0528_Bin055</strain>
    </source>
</reference>
<feature type="active site" evidence="1">
    <location>
        <position position="36"/>
    </location>
</feature>
<evidence type="ECO:0000313" key="4">
    <source>
        <dbReference type="EMBL" id="KYC52384.1"/>
    </source>
</evidence>
<accession>A0A150J5X9</accession>